<proteinExistence type="predicted"/>
<accession>A0AAV5E759</accession>
<reference evidence="2" key="1">
    <citation type="journal article" date="2018" name="DNA Res.">
        <title>Multiple hybrid de novo genome assembly of finger millet, an orphan allotetraploid crop.</title>
        <authorList>
            <person name="Hatakeyama M."/>
            <person name="Aluri S."/>
            <person name="Balachadran M.T."/>
            <person name="Sivarajan S.R."/>
            <person name="Patrignani A."/>
            <person name="Gruter S."/>
            <person name="Poveda L."/>
            <person name="Shimizu-Inatsugi R."/>
            <person name="Baeten J."/>
            <person name="Francoijs K.J."/>
            <person name="Nataraja K.N."/>
            <person name="Reddy Y.A.N."/>
            <person name="Phadnis S."/>
            <person name="Ravikumar R.L."/>
            <person name="Schlapbach R."/>
            <person name="Sreeman S.M."/>
            <person name="Shimizu K.K."/>
        </authorList>
    </citation>
    <scope>NUCLEOTIDE SEQUENCE</scope>
</reference>
<dbReference type="EMBL" id="BQKI01000073">
    <property type="protein sequence ID" value="GJN18031.1"/>
    <property type="molecule type" value="Genomic_DNA"/>
</dbReference>
<feature type="compositionally biased region" description="Pro residues" evidence="1">
    <location>
        <begin position="51"/>
        <end position="88"/>
    </location>
</feature>
<evidence type="ECO:0000313" key="2">
    <source>
        <dbReference type="EMBL" id="GJN18031.1"/>
    </source>
</evidence>
<keyword evidence="3" id="KW-1185">Reference proteome</keyword>
<sequence>MELFALPLQPASLQIFRLNQRASSPSSTSTPPCPSNHTEKPGLIKKLSPSSPLPSPSFRPPSPQNLPLHPPQLVRPPPRPHSRPPPGLASPFLR</sequence>
<protein>
    <submittedName>
        <fullName evidence="2">Uncharacterized protein</fullName>
    </submittedName>
</protein>
<dbReference type="Proteomes" id="UP001054889">
    <property type="component" value="Unassembled WGS sequence"/>
</dbReference>
<evidence type="ECO:0000256" key="1">
    <source>
        <dbReference type="SAM" id="MobiDB-lite"/>
    </source>
</evidence>
<name>A0AAV5E759_ELECO</name>
<evidence type="ECO:0000313" key="3">
    <source>
        <dbReference type="Proteomes" id="UP001054889"/>
    </source>
</evidence>
<reference evidence="2" key="2">
    <citation type="submission" date="2021-12" db="EMBL/GenBank/DDBJ databases">
        <title>Resequencing data analysis of finger millet.</title>
        <authorList>
            <person name="Hatakeyama M."/>
            <person name="Aluri S."/>
            <person name="Balachadran M.T."/>
            <person name="Sivarajan S.R."/>
            <person name="Poveda L."/>
            <person name="Shimizu-Inatsugi R."/>
            <person name="Schlapbach R."/>
            <person name="Sreeman S.M."/>
            <person name="Shimizu K.K."/>
        </authorList>
    </citation>
    <scope>NUCLEOTIDE SEQUENCE</scope>
</reference>
<dbReference type="AlphaFoldDB" id="A0AAV5E759"/>
<organism evidence="2 3">
    <name type="scientific">Eleusine coracana subsp. coracana</name>
    <dbReference type="NCBI Taxonomy" id="191504"/>
    <lineage>
        <taxon>Eukaryota</taxon>
        <taxon>Viridiplantae</taxon>
        <taxon>Streptophyta</taxon>
        <taxon>Embryophyta</taxon>
        <taxon>Tracheophyta</taxon>
        <taxon>Spermatophyta</taxon>
        <taxon>Magnoliopsida</taxon>
        <taxon>Liliopsida</taxon>
        <taxon>Poales</taxon>
        <taxon>Poaceae</taxon>
        <taxon>PACMAD clade</taxon>
        <taxon>Chloridoideae</taxon>
        <taxon>Cynodonteae</taxon>
        <taxon>Eleusininae</taxon>
        <taxon>Eleusine</taxon>
    </lineage>
</organism>
<gene>
    <name evidence="2" type="primary">gb05145</name>
    <name evidence="2" type="ORF">PR202_gb05145</name>
</gene>
<comment type="caution">
    <text evidence="2">The sequence shown here is derived from an EMBL/GenBank/DDBJ whole genome shotgun (WGS) entry which is preliminary data.</text>
</comment>
<feature type="region of interest" description="Disordered" evidence="1">
    <location>
        <begin position="17"/>
        <end position="94"/>
    </location>
</feature>